<sequence>MLEVLEFSAEQIRFNKYSYNFPYYVHRLLLPDIDHPIYVGSIAEGLLPGTFYRGEQPDTDAILTFFEEFNVVQSGIKLSTLEIKAIKEHPGYRLLAINDTDFPGYVLLYAPHKQPFNMKNVHIELNDDFFPNNAFRKLAVRRSKADDEDLDHDVSNEYDLNGPSVTEKYFNQFYKNKSGMKGPSLIRDNVPCLAYLHWPTLADEWKLRFKSNGWLNEEIVRKVVSKQCLLAPVGHRDCDENEMQWRISFRGEGLIFEQLNIIQLYCFIVLKIILKDDLKEWLPDSNKTILSSYCIKHLIFWCIETTENISWSQENFVACVHLCLSRLQTYLKDRNLPHYIIPARNLFTSKMTPGLTITLQDAIQKYIQDITNVINLRTFDFVRGLYQQNIQLEMYREASIIVCYCTQKLDKLFFHYSQTNLFWVKYNRVVTEEIIETYEHVLNGISAANDKAVFRDLFSLLTKSILCVLSYSYYRKNHDDKYLKNVAIYLNTTLCSNISSLQLRSATILFMEERFDECITVCGNLLKKRLNVIPMKKTFYYIVQKVRDVTKLCMAINQLEQLNHIRRKMLADAYSLESKPSTYILSENSKGADIMKIVDSSRHHFYVRYMTAEMWAVPDVIQFELLSVPTKLKKHLSDGCPCPKYDQVPGIQMHPLLICYLLLFLSFDRREDFSMRNSILRKLNFLKRDDVLVDNDNGVFLYNILAYCNGKSDHKEKAAKYVVQSLKIFPSRQNAAFGYLKNIIQQSLKFISNI</sequence>
<proteinExistence type="predicted"/>
<gene>
    <name evidence="2" type="ORF">MGAL_10B049250</name>
</gene>
<dbReference type="EMBL" id="UYJE01001269">
    <property type="protein sequence ID" value="VDI00760.1"/>
    <property type="molecule type" value="Genomic_DNA"/>
</dbReference>
<evidence type="ECO:0000313" key="3">
    <source>
        <dbReference type="Proteomes" id="UP000596742"/>
    </source>
</evidence>
<dbReference type="InterPro" id="IPR046906">
    <property type="entry name" value="Mab-21_HhH/H2TH-like"/>
</dbReference>
<evidence type="ECO:0000313" key="2">
    <source>
        <dbReference type="EMBL" id="VDI00760.1"/>
    </source>
</evidence>
<dbReference type="OrthoDB" id="6137411at2759"/>
<organism evidence="2 3">
    <name type="scientific">Mytilus galloprovincialis</name>
    <name type="common">Mediterranean mussel</name>
    <dbReference type="NCBI Taxonomy" id="29158"/>
    <lineage>
        <taxon>Eukaryota</taxon>
        <taxon>Metazoa</taxon>
        <taxon>Spiralia</taxon>
        <taxon>Lophotrochozoa</taxon>
        <taxon>Mollusca</taxon>
        <taxon>Bivalvia</taxon>
        <taxon>Autobranchia</taxon>
        <taxon>Pteriomorphia</taxon>
        <taxon>Mytilida</taxon>
        <taxon>Mytiloidea</taxon>
        <taxon>Mytilidae</taxon>
        <taxon>Mytilinae</taxon>
        <taxon>Mytilus</taxon>
    </lineage>
</organism>
<dbReference type="Pfam" id="PF20266">
    <property type="entry name" value="Mab-21_C"/>
    <property type="match status" value="1"/>
</dbReference>
<reference evidence="2" key="1">
    <citation type="submission" date="2018-11" db="EMBL/GenBank/DDBJ databases">
        <authorList>
            <person name="Alioto T."/>
            <person name="Alioto T."/>
        </authorList>
    </citation>
    <scope>NUCLEOTIDE SEQUENCE</scope>
</reference>
<dbReference type="Gene3D" id="1.10.1410.40">
    <property type="match status" value="1"/>
</dbReference>
<protein>
    <recommendedName>
        <fullName evidence="1">Mab-21-like HhH/H2TH-like domain-containing protein</fullName>
    </recommendedName>
</protein>
<keyword evidence="3" id="KW-1185">Reference proteome</keyword>
<dbReference type="Proteomes" id="UP000596742">
    <property type="component" value="Unassembled WGS sequence"/>
</dbReference>
<dbReference type="PANTHER" id="PTHR10656">
    <property type="entry name" value="CELL FATE DETERMINING PROTEIN MAB21-RELATED"/>
    <property type="match status" value="1"/>
</dbReference>
<dbReference type="PANTHER" id="PTHR10656:SF69">
    <property type="entry name" value="MAB-21-LIKE HHH_H2TH-LIKE DOMAIN-CONTAINING PROTEIN"/>
    <property type="match status" value="1"/>
</dbReference>
<dbReference type="AlphaFoldDB" id="A0A8B6C5S7"/>
<comment type="caution">
    <text evidence="2">The sequence shown here is derived from an EMBL/GenBank/DDBJ whole genome shotgun (WGS) entry which is preliminary data.</text>
</comment>
<name>A0A8B6C5S7_MYTGA</name>
<evidence type="ECO:0000259" key="1">
    <source>
        <dbReference type="Pfam" id="PF20266"/>
    </source>
</evidence>
<dbReference type="InterPro" id="IPR024810">
    <property type="entry name" value="MAB21L/cGLR"/>
</dbReference>
<accession>A0A8B6C5S7</accession>
<dbReference type="SMART" id="SM01265">
    <property type="entry name" value="Mab-21"/>
    <property type="match status" value="1"/>
</dbReference>
<feature type="domain" description="Mab-21-like HhH/H2TH-like" evidence="1">
    <location>
        <begin position="266"/>
        <end position="351"/>
    </location>
</feature>